<dbReference type="OrthoDB" id="9809599at2"/>
<evidence type="ECO:0000256" key="2">
    <source>
        <dbReference type="ARBA" id="ARBA00022692"/>
    </source>
</evidence>
<feature type="transmembrane region" description="Helical" evidence="5">
    <location>
        <begin position="101"/>
        <end position="120"/>
    </location>
</feature>
<feature type="transmembrane region" description="Helical" evidence="5">
    <location>
        <begin position="42"/>
        <end position="62"/>
    </location>
</feature>
<feature type="transmembrane region" description="Helical" evidence="5">
    <location>
        <begin position="274"/>
        <end position="292"/>
    </location>
</feature>
<keyword evidence="7" id="KW-1185">Reference proteome</keyword>
<dbReference type="Gene3D" id="1.20.1250.20">
    <property type="entry name" value="MFS general substrate transporter like domains"/>
    <property type="match status" value="1"/>
</dbReference>
<feature type="transmembrane region" description="Helical" evidence="5">
    <location>
        <begin position="362"/>
        <end position="380"/>
    </location>
</feature>
<dbReference type="SUPFAM" id="SSF103473">
    <property type="entry name" value="MFS general substrate transporter"/>
    <property type="match status" value="1"/>
</dbReference>
<evidence type="ECO:0000256" key="4">
    <source>
        <dbReference type="ARBA" id="ARBA00023136"/>
    </source>
</evidence>
<reference evidence="6 7" key="1">
    <citation type="submission" date="2016-10" db="EMBL/GenBank/DDBJ databases">
        <authorList>
            <person name="de Groot N.N."/>
        </authorList>
    </citation>
    <scope>NUCLEOTIDE SEQUENCE [LARGE SCALE GENOMIC DNA]</scope>
    <source>
        <strain evidence="6 7">CGMCC 1.11147</strain>
    </source>
</reference>
<evidence type="ECO:0000313" key="7">
    <source>
        <dbReference type="Proteomes" id="UP000199004"/>
    </source>
</evidence>
<gene>
    <name evidence="6" type="ORF">SAMN05192576_3781</name>
</gene>
<feature type="transmembrane region" description="Helical" evidence="5">
    <location>
        <begin position="208"/>
        <end position="226"/>
    </location>
</feature>
<dbReference type="GO" id="GO:0016020">
    <property type="term" value="C:membrane"/>
    <property type="evidence" value="ECO:0007669"/>
    <property type="project" value="UniProtKB-SubCell"/>
</dbReference>
<keyword evidence="2 5" id="KW-0812">Transmembrane</keyword>
<feature type="transmembrane region" description="Helical" evidence="5">
    <location>
        <begin position="74"/>
        <end position="95"/>
    </location>
</feature>
<dbReference type="CDD" id="cd17393">
    <property type="entry name" value="MFS_MosC_like"/>
    <property type="match status" value="1"/>
</dbReference>
<protein>
    <submittedName>
        <fullName evidence="6">Cyanate permease</fullName>
    </submittedName>
</protein>
<evidence type="ECO:0000256" key="3">
    <source>
        <dbReference type="ARBA" id="ARBA00022989"/>
    </source>
</evidence>
<dbReference type="Proteomes" id="UP000199004">
    <property type="component" value="Unassembled WGS sequence"/>
</dbReference>
<feature type="transmembrane region" description="Helical" evidence="5">
    <location>
        <begin position="328"/>
        <end position="350"/>
    </location>
</feature>
<dbReference type="PANTHER" id="PTHR23514">
    <property type="entry name" value="BYPASS OF STOP CODON PROTEIN 6"/>
    <property type="match status" value="1"/>
</dbReference>
<dbReference type="GO" id="GO:0022857">
    <property type="term" value="F:transmembrane transporter activity"/>
    <property type="evidence" value="ECO:0007669"/>
    <property type="project" value="InterPro"/>
</dbReference>
<dbReference type="InterPro" id="IPR036259">
    <property type="entry name" value="MFS_trans_sf"/>
</dbReference>
<feature type="transmembrane region" description="Helical" evidence="5">
    <location>
        <begin position="141"/>
        <end position="160"/>
    </location>
</feature>
<comment type="subcellular location">
    <subcellularLocation>
        <location evidence="1">Membrane</location>
        <topology evidence="1">Multi-pass membrane protein</topology>
    </subcellularLocation>
</comment>
<feature type="transmembrane region" description="Helical" evidence="5">
    <location>
        <begin position="166"/>
        <end position="187"/>
    </location>
</feature>
<dbReference type="STRING" id="1005944.SAMN05192576_3781"/>
<keyword evidence="4 5" id="KW-0472">Membrane</keyword>
<accession>A0A1H0IFD5</accession>
<dbReference type="Pfam" id="PF07690">
    <property type="entry name" value="MFS_1"/>
    <property type="match status" value="1"/>
</dbReference>
<dbReference type="AlphaFoldDB" id="A0A1H0IFD5"/>
<feature type="transmembrane region" description="Helical" evidence="5">
    <location>
        <begin position="298"/>
        <end position="316"/>
    </location>
</feature>
<dbReference type="RefSeq" id="WP_091026353.1">
    <property type="nucleotide sequence ID" value="NZ_BKAE01000009.1"/>
</dbReference>
<feature type="transmembrane region" description="Helical" evidence="5">
    <location>
        <begin position="246"/>
        <end position="267"/>
    </location>
</feature>
<proteinExistence type="predicted"/>
<evidence type="ECO:0000313" key="6">
    <source>
        <dbReference type="EMBL" id="SDO30118.1"/>
    </source>
</evidence>
<dbReference type="InterPro" id="IPR051788">
    <property type="entry name" value="MFS_Transporter"/>
</dbReference>
<evidence type="ECO:0000256" key="5">
    <source>
        <dbReference type="SAM" id="Phobius"/>
    </source>
</evidence>
<keyword evidence="3 5" id="KW-1133">Transmembrane helix</keyword>
<dbReference type="PANTHER" id="PTHR23514:SF13">
    <property type="entry name" value="INNER MEMBRANE PROTEIN YBJJ"/>
    <property type="match status" value="1"/>
</dbReference>
<name>A0A1H0IFD5_9ACTN</name>
<evidence type="ECO:0000256" key="1">
    <source>
        <dbReference type="ARBA" id="ARBA00004141"/>
    </source>
</evidence>
<feature type="transmembrane region" description="Helical" evidence="5">
    <location>
        <begin position="12"/>
        <end position="30"/>
    </location>
</feature>
<sequence>MSPTLPSSKRAVAAAFVLNGVLMASLISRIPDLRAELDLDNGALGLLLLAIAAGSILSLPTSGRLIVWTSAATVVRLGATVTAVGLVTCAVGAFTAASVPAAAVGLFLFGVGSGVWDVAMNVEGAEVERLLGRTVMPRFHAGWSFGNIGGAGVGVAMAAWHAPVLAHFGGVAVLALLAAFVAVREFLPVRPEVHPESGPPRSAWTEPRTLAIGLMVLTFAVAEGSANDWLSLAIIDGYDERHWVGVSGYALFVTAMTSGRLLGPVALDRFGRRAVLWATAAAVAAGTLLTVLGGSLALAAVGIVVWGLGASLGFPVGMSAAADDPLRAAARVSVVSTVGYAAFLTGPPLLGALGDRVGTLDALLAVTVLMAPAAAAVLAVRSP</sequence>
<organism evidence="6 7">
    <name type="scientific">Nocardioides szechwanensis</name>
    <dbReference type="NCBI Taxonomy" id="1005944"/>
    <lineage>
        <taxon>Bacteria</taxon>
        <taxon>Bacillati</taxon>
        <taxon>Actinomycetota</taxon>
        <taxon>Actinomycetes</taxon>
        <taxon>Propionibacteriales</taxon>
        <taxon>Nocardioidaceae</taxon>
        <taxon>Nocardioides</taxon>
    </lineage>
</organism>
<dbReference type="EMBL" id="FNIC01000007">
    <property type="protein sequence ID" value="SDO30118.1"/>
    <property type="molecule type" value="Genomic_DNA"/>
</dbReference>
<dbReference type="InterPro" id="IPR011701">
    <property type="entry name" value="MFS"/>
</dbReference>